<dbReference type="Proteomes" id="UP000077961">
    <property type="component" value="Unassembled WGS sequence"/>
</dbReference>
<protein>
    <submittedName>
        <fullName evidence="2">Type III secretion protein</fullName>
    </submittedName>
</protein>
<dbReference type="AlphaFoldDB" id="A0A1A9NBE4"/>
<reference evidence="3 4" key="1">
    <citation type="submission" date="2016-04" db="EMBL/GenBank/DDBJ databases">
        <title>Reclassification of Paraburkholderia panaciterrae (Farh et al. 2015) Dobritsa &amp; Samadpour 2016 as a later homotypic synonym of Paraburkholderia ginsengiterrae (Farh et al. 2015) Dobritsa &amp; Samadpour 2016.</title>
        <authorList>
            <person name="Dobritsa A.P."/>
            <person name="Kutumbaka K."/>
            <person name="Samadpour M."/>
        </authorList>
    </citation>
    <scope>NUCLEOTIDE SEQUENCE [LARGE SCALE GENOMIC DNA]</scope>
    <source>
        <strain evidence="2 4">DCY85</strain>
        <strain evidence="1 3">DCY85-1</strain>
    </source>
</reference>
<accession>A0A1A9NBE4</accession>
<dbReference type="RefSeq" id="WP_064266298.1">
    <property type="nucleotide sequence ID" value="NZ_LXJZ01000091.1"/>
</dbReference>
<dbReference type="EMBL" id="LXJZ01000091">
    <property type="protein sequence ID" value="OAJ61467.1"/>
    <property type="molecule type" value="Genomic_DNA"/>
</dbReference>
<dbReference type="STRING" id="1462993.A6V36_24130"/>
<dbReference type="OrthoDB" id="9103915at2"/>
<evidence type="ECO:0000313" key="1">
    <source>
        <dbReference type="EMBL" id="OAJ61467.1"/>
    </source>
</evidence>
<sequence>MYEPLETCAADFNDLQKTLADPAGGPRLAAIRTALEATAKNLSEASGATEVDRNNLAKLYRGMLAASRIVAHLQDKGGAA</sequence>
<comment type="caution">
    <text evidence="2">The sequence shown here is derived from an EMBL/GenBank/DDBJ whole genome shotgun (WGS) entry which is preliminary data.</text>
</comment>
<evidence type="ECO:0000313" key="4">
    <source>
        <dbReference type="Proteomes" id="UP000078116"/>
    </source>
</evidence>
<gene>
    <name evidence="1" type="ORF">A6V36_24130</name>
    <name evidence="2" type="ORF">A6V37_21910</name>
</gene>
<dbReference type="EMBL" id="LXKA01000154">
    <property type="protein sequence ID" value="OAJ62939.1"/>
    <property type="molecule type" value="Genomic_DNA"/>
</dbReference>
<name>A0A1A9NBE4_9BURK</name>
<evidence type="ECO:0000313" key="3">
    <source>
        <dbReference type="Proteomes" id="UP000077961"/>
    </source>
</evidence>
<evidence type="ECO:0000313" key="2">
    <source>
        <dbReference type="EMBL" id="OAJ62939.1"/>
    </source>
</evidence>
<organism evidence="2 4">
    <name type="scientific">Paraburkholderia ginsengiterrae</name>
    <dbReference type="NCBI Taxonomy" id="1462993"/>
    <lineage>
        <taxon>Bacteria</taxon>
        <taxon>Pseudomonadati</taxon>
        <taxon>Pseudomonadota</taxon>
        <taxon>Betaproteobacteria</taxon>
        <taxon>Burkholderiales</taxon>
        <taxon>Burkholderiaceae</taxon>
        <taxon>Paraburkholderia</taxon>
    </lineage>
</organism>
<keyword evidence="3" id="KW-1185">Reference proteome</keyword>
<dbReference type="Proteomes" id="UP000078116">
    <property type="component" value="Unassembled WGS sequence"/>
</dbReference>
<proteinExistence type="predicted"/>